<comment type="function">
    <text evidence="9">Essential component of the TIM23 complex, a complex that mediates the translocation of transit peptide-containing proteins across the mitochondrial inner membrane.</text>
</comment>
<feature type="transmembrane region" description="Helical" evidence="9">
    <location>
        <begin position="70"/>
        <end position="91"/>
    </location>
</feature>
<evidence type="ECO:0000256" key="8">
    <source>
        <dbReference type="ARBA" id="ARBA00023136"/>
    </source>
</evidence>
<evidence type="ECO:0000256" key="1">
    <source>
        <dbReference type="ARBA" id="ARBA00004304"/>
    </source>
</evidence>
<organism evidence="10 11">
    <name type="scientific">Microthyrium microscopicum</name>
    <dbReference type="NCBI Taxonomy" id="703497"/>
    <lineage>
        <taxon>Eukaryota</taxon>
        <taxon>Fungi</taxon>
        <taxon>Dikarya</taxon>
        <taxon>Ascomycota</taxon>
        <taxon>Pezizomycotina</taxon>
        <taxon>Dothideomycetes</taxon>
        <taxon>Dothideomycetes incertae sedis</taxon>
        <taxon>Microthyriales</taxon>
        <taxon>Microthyriaceae</taxon>
        <taxon>Microthyrium</taxon>
    </lineage>
</organism>
<comment type="subcellular location">
    <subcellularLocation>
        <location evidence="9">Mitochondrion inner membrane</location>
        <topology evidence="9">Single-pass membrane protein</topology>
    </subcellularLocation>
    <subcellularLocation>
        <location evidence="1">Mitochondrion membrane</location>
        <topology evidence="1">Single-pass membrane protein</topology>
    </subcellularLocation>
</comment>
<dbReference type="EMBL" id="MU004247">
    <property type="protein sequence ID" value="KAF2663217.1"/>
    <property type="molecule type" value="Genomic_DNA"/>
</dbReference>
<reference evidence="10" key="1">
    <citation type="journal article" date="2020" name="Stud. Mycol.">
        <title>101 Dothideomycetes genomes: a test case for predicting lifestyles and emergence of pathogens.</title>
        <authorList>
            <person name="Haridas S."/>
            <person name="Albert R."/>
            <person name="Binder M."/>
            <person name="Bloem J."/>
            <person name="Labutti K."/>
            <person name="Salamov A."/>
            <person name="Andreopoulos B."/>
            <person name="Baker S."/>
            <person name="Barry K."/>
            <person name="Bills G."/>
            <person name="Bluhm B."/>
            <person name="Cannon C."/>
            <person name="Castanera R."/>
            <person name="Culley D."/>
            <person name="Daum C."/>
            <person name="Ezra D."/>
            <person name="Gonzalez J."/>
            <person name="Henrissat B."/>
            <person name="Kuo A."/>
            <person name="Liang C."/>
            <person name="Lipzen A."/>
            <person name="Lutzoni F."/>
            <person name="Magnuson J."/>
            <person name="Mondo S."/>
            <person name="Nolan M."/>
            <person name="Ohm R."/>
            <person name="Pangilinan J."/>
            <person name="Park H.-J."/>
            <person name="Ramirez L."/>
            <person name="Alfaro M."/>
            <person name="Sun H."/>
            <person name="Tritt A."/>
            <person name="Yoshinaga Y."/>
            <person name="Zwiers L.-H."/>
            <person name="Turgeon B."/>
            <person name="Goodwin S."/>
            <person name="Spatafora J."/>
            <person name="Crous P."/>
            <person name="Grigoriev I."/>
        </authorList>
    </citation>
    <scope>NUCLEOTIDE SEQUENCE</scope>
    <source>
        <strain evidence="10">CBS 115976</strain>
    </source>
</reference>
<accession>A0A6A6TVL2</accession>
<evidence type="ECO:0000256" key="5">
    <source>
        <dbReference type="ARBA" id="ARBA00022946"/>
    </source>
</evidence>
<proteinExistence type="inferred from homology"/>
<keyword evidence="9" id="KW-0811">Translocation</keyword>
<comment type="subunit">
    <text evidence="9">Component of the TIM23 complex.</text>
</comment>
<dbReference type="OrthoDB" id="436405at2759"/>
<keyword evidence="6 9" id="KW-1133">Transmembrane helix</keyword>
<keyword evidence="9" id="KW-0813">Transport</keyword>
<keyword evidence="4 9" id="KW-0812">Transmembrane</keyword>
<dbReference type="Gene3D" id="3.10.450.320">
    <property type="entry name" value="Mitochondrial import inner membrane translocase subunit Tim21"/>
    <property type="match status" value="1"/>
</dbReference>
<dbReference type="GO" id="GO:0030150">
    <property type="term" value="P:protein import into mitochondrial matrix"/>
    <property type="evidence" value="ECO:0007669"/>
    <property type="project" value="UniProtKB-UniRule"/>
</dbReference>
<dbReference type="PANTHER" id="PTHR13032">
    <property type="entry name" value="MITOCHONDRIAL IMPORT INNER MEMBRANE TRANSLOCASE SUBUNIT TIM21"/>
    <property type="match status" value="1"/>
</dbReference>
<dbReference type="PANTHER" id="PTHR13032:SF6">
    <property type="entry name" value="MITOCHONDRIAL IMPORT INNER MEMBRANE TRANSLOCASE SUBUNIT TIM21"/>
    <property type="match status" value="1"/>
</dbReference>
<dbReference type="AlphaFoldDB" id="A0A6A6TVL2"/>
<evidence type="ECO:0000256" key="2">
    <source>
        <dbReference type="ARBA" id="ARBA00010867"/>
    </source>
</evidence>
<keyword evidence="9" id="KW-0999">Mitochondrion inner membrane</keyword>
<dbReference type="GO" id="GO:0005744">
    <property type="term" value="C:TIM23 mitochondrial import inner membrane translocase complex"/>
    <property type="evidence" value="ECO:0007669"/>
    <property type="project" value="UniProtKB-UniRule"/>
</dbReference>
<keyword evidence="5" id="KW-0809">Transit peptide</keyword>
<evidence type="ECO:0000256" key="9">
    <source>
        <dbReference type="RuleBase" id="RU367142"/>
    </source>
</evidence>
<dbReference type="Proteomes" id="UP000799302">
    <property type="component" value="Unassembled WGS sequence"/>
</dbReference>
<dbReference type="InterPro" id="IPR038552">
    <property type="entry name" value="Tim21_IMS_sf"/>
</dbReference>
<evidence type="ECO:0000256" key="6">
    <source>
        <dbReference type="ARBA" id="ARBA00022989"/>
    </source>
</evidence>
<name>A0A6A6TVL2_9PEZI</name>
<evidence type="ECO:0000256" key="7">
    <source>
        <dbReference type="ARBA" id="ARBA00023128"/>
    </source>
</evidence>
<evidence type="ECO:0000256" key="4">
    <source>
        <dbReference type="ARBA" id="ARBA00022692"/>
    </source>
</evidence>
<protein>
    <recommendedName>
        <fullName evidence="3 9">Mitochondrial import inner membrane translocase subunit Tim21</fullName>
    </recommendedName>
</protein>
<keyword evidence="7 9" id="KW-0496">Mitochondrion</keyword>
<dbReference type="InterPro" id="IPR013261">
    <property type="entry name" value="Tim21"/>
</dbReference>
<evidence type="ECO:0000313" key="10">
    <source>
        <dbReference type="EMBL" id="KAF2663217.1"/>
    </source>
</evidence>
<keyword evidence="11" id="KW-1185">Reference proteome</keyword>
<gene>
    <name evidence="10" type="ORF">BT63DRAFT_408146</name>
</gene>
<keyword evidence="9" id="KW-0653">Protein transport</keyword>
<dbReference type="Pfam" id="PF08294">
    <property type="entry name" value="TIM21"/>
    <property type="match status" value="1"/>
</dbReference>
<comment type="similarity">
    <text evidence="2 9">Belongs to the TIM21 family.</text>
</comment>
<keyword evidence="8 9" id="KW-0472">Membrane</keyword>
<evidence type="ECO:0000313" key="11">
    <source>
        <dbReference type="Proteomes" id="UP000799302"/>
    </source>
</evidence>
<sequence length="230" mass="25216">MSLLRIRLPRPSVLNPTTYSTASIVPITRTIRHASNTSSHRKVTVLNDDGRVQWTALSAREKAARTTQQTVNLAVITVGMLLTGAVAYLLFSDVFSPNSKTSNFNRAVNRVKKSSRCIQLLGPADSIMAYGESPWGSFARARMAGPAPSSKVGKDEKTGVSTLNMRFLVKGSRAEGWVTLQMEKGPEDLEFEYVLLALDVHGHNRVYLEGTNGGLSRKKSQGKILGLKLW</sequence>
<evidence type="ECO:0000256" key="3">
    <source>
        <dbReference type="ARBA" id="ARBA00020726"/>
    </source>
</evidence>